<dbReference type="Proteomes" id="UP000724874">
    <property type="component" value="Unassembled WGS sequence"/>
</dbReference>
<dbReference type="AlphaFoldDB" id="A0A9P5N9V1"/>
<evidence type="ECO:0000313" key="1">
    <source>
        <dbReference type="EMBL" id="KAF8870644.1"/>
    </source>
</evidence>
<protein>
    <submittedName>
        <fullName evidence="1">Uncharacterized protein</fullName>
    </submittedName>
</protein>
<keyword evidence="2" id="KW-1185">Reference proteome</keyword>
<proteinExistence type="predicted"/>
<reference evidence="1" key="1">
    <citation type="submission" date="2020-11" db="EMBL/GenBank/DDBJ databases">
        <authorList>
            <consortium name="DOE Joint Genome Institute"/>
            <person name="Ahrendt S."/>
            <person name="Riley R."/>
            <person name="Andreopoulos W."/>
            <person name="LaButti K."/>
            <person name="Pangilinan J."/>
            <person name="Ruiz-duenas F.J."/>
            <person name="Barrasa J.M."/>
            <person name="Sanchez-Garcia M."/>
            <person name="Camarero S."/>
            <person name="Miyauchi S."/>
            <person name="Serrano A."/>
            <person name="Linde D."/>
            <person name="Babiker R."/>
            <person name="Drula E."/>
            <person name="Ayuso-Fernandez I."/>
            <person name="Pacheco R."/>
            <person name="Padilla G."/>
            <person name="Ferreira P."/>
            <person name="Barriuso J."/>
            <person name="Kellner H."/>
            <person name="Castanera R."/>
            <person name="Alfaro M."/>
            <person name="Ramirez L."/>
            <person name="Pisabarro A.G."/>
            <person name="Kuo A."/>
            <person name="Tritt A."/>
            <person name="Lipzen A."/>
            <person name="He G."/>
            <person name="Yan M."/>
            <person name="Ng V."/>
            <person name="Cullen D."/>
            <person name="Martin F."/>
            <person name="Rosso M.-N."/>
            <person name="Henrissat B."/>
            <person name="Hibbett D."/>
            <person name="Martinez A.T."/>
            <person name="Grigoriev I.V."/>
        </authorList>
    </citation>
    <scope>NUCLEOTIDE SEQUENCE</scope>
    <source>
        <strain evidence="1">AH 44721</strain>
    </source>
</reference>
<accession>A0A9P5N9V1</accession>
<sequence>MFKYRLACIIYFGEAHFTARIIKADGQVWYYDGMKNSGNPVYNRTTTNLSAVDMLTAHDRSASSAIYTLEE</sequence>
<gene>
    <name evidence="1" type="ORF">CPB84DRAFT_1692873</name>
</gene>
<comment type="caution">
    <text evidence="1">The sequence shown here is derived from an EMBL/GenBank/DDBJ whole genome shotgun (WGS) entry which is preliminary data.</text>
</comment>
<dbReference type="OrthoDB" id="2629491at2759"/>
<organism evidence="1 2">
    <name type="scientific">Gymnopilus junonius</name>
    <name type="common">Spectacular rustgill mushroom</name>
    <name type="synonym">Gymnopilus spectabilis subsp. junonius</name>
    <dbReference type="NCBI Taxonomy" id="109634"/>
    <lineage>
        <taxon>Eukaryota</taxon>
        <taxon>Fungi</taxon>
        <taxon>Dikarya</taxon>
        <taxon>Basidiomycota</taxon>
        <taxon>Agaricomycotina</taxon>
        <taxon>Agaricomycetes</taxon>
        <taxon>Agaricomycetidae</taxon>
        <taxon>Agaricales</taxon>
        <taxon>Agaricineae</taxon>
        <taxon>Hymenogastraceae</taxon>
        <taxon>Gymnopilus</taxon>
    </lineage>
</organism>
<evidence type="ECO:0000313" key="2">
    <source>
        <dbReference type="Proteomes" id="UP000724874"/>
    </source>
</evidence>
<name>A0A9P5N9V1_GYMJU</name>
<dbReference type="EMBL" id="JADNYJ010000343">
    <property type="protein sequence ID" value="KAF8870644.1"/>
    <property type="molecule type" value="Genomic_DNA"/>
</dbReference>